<dbReference type="EMBL" id="MN739476">
    <property type="protein sequence ID" value="QHT06841.1"/>
    <property type="molecule type" value="Genomic_DNA"/>
</dbReference>
<dbReference type="AlphaFoldDB" id="A0A6C0CQW0"/>
<keyword evidence="1" id="KW-0472">Membrane</keyword>
<evidence type="ECO:0000256" key="1">
    <source>
        <dbReference type="SAM" id="Phobius"/>
    </source>
</evidence>
<keyword evidence="1" id="KW-0812">Transmembrane</keyword>
<name>A0A6C0CQW0_9ZZZZ</name>
<reference evidence="2" key="1">
    <citation type="journal article" date="2020" name="Nature">
        <title>Giant virus diversity and host interactions through global metagenomics.</title>
        <authorList>
            <person name="Schulz F."/>
            <person name="Roux S."/>
            <person name="Paez-Espino D."/>
            <person name="Jungbluth S."/>
            <person name="Walsh D.A."/>
            <person name="Denef V.J."/>
            <person name="McMahon K.D."/>
            <person name="Konstantinidis K.T."/>
            <person name="Eloe-Fadrosh E.A."/>
            <person name="Kyrpides N.C."/>
            <person name="Woyke T."/>
        </authorList>
    </citation>
    <scope>NUCLEOTIDE SEQUENCE</scope>
    <source>
        <strain evidence="2">GVMAG-M-3300021473-15</strain>
    </source>
</reference>
<keyword evidence="1" id="KW-1133">Transmembrane helix</keyword>
<protein>
    <submittedName>
        <fullName evidence="2">Uncharacterized protein</fullName>
    </submittedName>
</protein>
<feature type="transmembrane region" description="Helical" evidence="1">
    <location>
        <begin position="6"/>
        <end position="26"/>
    </location>
</feature>
<organism evidence="2">
    <name type="scientific">viral metagenome</name>
    <dbReference type="NCBI Taxonomy" id="1070528"/>
    <lineage>
        <taxon>unclassified sequences</taxon>
        <taxon>metagenomes</taxon>
        <taxon>organismal metagenomes</taxon>
    </lineage>
</organism>
<evidence type="ECO:0000313" key="2">
    <source>
        <dbReference type="EMBL" id="QHT06841.1"/>
    </source>
</evidence>
<accession>A0A6C0CQW0</accession>
<sequence length="224" mass="24868">MNFFCWLVITAILLIVLFIVHEYIFYSFNDEISRYGVMYGNNKTNSLILETDPIKHMQTIIQTLDKAVQEEECFRKTTVSNSSPLSTTVVESPHTVDANIHTDTVPQPTSPIVVDAITSTVDVPQTMPPIVVDTITSTVAVSCTNIVDTITSTVTVPSSIVVVDVITPTVIDVLPSSSFTISDNTPTKLHTIQPIIINVSDRMPHMFVKFTKFPRTDDAFVLYQ</sequence>
<proteinExistence type="predicted"/>